<evidence type="ECO:0000313" key="1">
    <source>
        <dbReference type="EMBL" id="STX39231.1"/>
    </source>
</evidence>
<accession>A0A378IXK8</accession>
<name>A0A378IXK8_9GAMM</name>
<protein>
    <submittedName>
        <fullName evidence="1">Uncharacterized protein</fullName>
    </submittedName>
</protein>
<dbReference type="AlphaFoldDB" id="A0A378IXK8"/>
<gene>
    <name evidence="1" type="ORF">NCTC11978_02425</name>
</gene>
<dbReference type="Proteomes" id="UP000254033">
    <property type="component" value="Unassembled WGS sequence"/>
</dbReference>
<evidence type="ECO:0000313" key="2">
    <source>
        <dbReference type="Proteomes" id="UP000254033"/>
    </source>
</evidence>
<proteinExistence type="predicted"/>
<sequence length="192" mass="22546">MSTFTSINIETLILVEIWEKPFVFQGCFKLTDKNKHKQRLLFFRCECDRVDQVELLEENFPIHHYHLTHLHDQFSHIQLQSTDDSAADALYILQYAIHTTLQKMLTNSKQHLTAIDEITLKSISRRIEPILNHASWSNEENELGFAVAMDFRPHNETSQKAVLLLLEESYPFFPDYRALHESIFSIKVAWIS</sequence>
<organism evidence="1 2">
    <name type="scientific">Legionella feeleii</name>
    <dbReference type="NCBI Taxonomy" id="453"/>
    <lineage>
        <taxon>Bacteria</taxon>
        <taxon>Pseudomonadati</taxon>
        <taxon>Pseudomonadota</taxon>
        <taxon>Gammaproteobacteria</taxon>
        <taxon>Legionellales</taxon>
        <taxon>Legionellaceae</taxon>
        <taxon>Legionella</taxon>
    </lineage>
</organism>
<reference evidence="1 2" key="1">
    <citation type="submission" date="2018-06" db="EMBL/GenBank/DDBJ databases">
        <authorList>
            <consortium name="Pathogen Informatics"/>
            <person name="Doyle S."/>
        </authorList>
    </citation>
    <scope>NUCLEOTIDE SEQUENCE [LARGE SCALE GENOMIC DNA]</scope>
    <source>
        <strain evidence="1 2">NCTC11978</strain>
    </source>
</reference>
<dbReference type="RefSeq" id="WP_115175766.1">
    <property type="nucleotide sequence ID" value="NZ_UGNY01000001.1"/>
</dbReference>
<dbReference type="EMBL" id="UGNY01000001">
    <property type="protein sequence ID" value="STX39231.1"/>
    <property type="molecule type" value="Genomic_DNA"/>
</dbReference>